<dbReference type="EMBL" id="FWXN01000018">
    <property type="protein sequence ID" value="SMC95915.1"/>
    <property type="molecule type" value="Genomic_DNA"/>
</dbReference>
<accession>A0A1W2DEL5</accession>
<name>A0A1W2DEL5_9MICO</name>
<dbReference type="OrthoDB" id="3790881at2"/>
<dbReference type="AlphaFoldDB" id="A0A1W2DEL5"/>
<proteinExistence type="predicted"/>
<sequence length="266" mass="27972">MAAALTTGAALALALGGHDDSRPLAAPGDVFSPPYGAEPLPHEVRMELRWQHLDVAVGEPRAELPDLGSSPSDVAPPAGGSFVRVDVTKASGQPPLVGIRRPLSTQVEVAVRAHGVDYPVSGRSGGVRLDAETAWPGETGTRWVAVEGTPADVELVVTVDGEKQVVGTDGAAELGRAEQLSDLPDTTILQAQPEIGCRRSHRDDSSDLELDDYSRDAACTVTRVLRLPHVDGPGWAPRGREYVVVLLTLDRPTSPVGTTAALRIPT</sequence>
<organism evidence="1 2">
    <name type="scientific">Janibacter indicus</name>
    <dbReference type="NCBI Taxonomy" id="857417"/>
    <lineage>
        <taxon>Bacteria</taxon>
        <taxon>Bacillati</taxon>
        <taxon>Actinomycetota</taxon>
        <taxon>Actinomycetes</taxon>
        <taxon>Micrococcales</taxon>
        <taxon>Intrasporangiaceae</taxon>
        <taxon>Janibacter</taxon>
    </lineage>
</organism>
<evidence type="ECO:0000313" key="2">
    <source>
        <dbReference type="Proteomes" id="UP000192634"/>
    </source>
</evidence>
<gene>
    <name evidence="1" type="ORF">SAMN06296429_1181</name>
</gene>
<protein>
    <submittedName>
        <fullName evidence="1">Uncharacterized protein</fullName>
    </submittedName>
</protein>
<dbReference type="Proteomes" id="UP000192634">
    <property type="component" value="Unassembled WGS sequence"/>
</dbReference>
<dbReference type="RefSeq" id="WP_084453133.1">
    <property type="nucleotide sequence ID" value="NZ_FWXN01000018.1"/>
</dbReference>
<evidence type="ECO:0000313" key="1">
    <source>
        <dbReference type="EMBL" id="SMC95915.1"/>
    </source>
</evidence>
<reference evidence="1 2" key="1">
    <citation type="submission" date="2017-04" db="EMBL/GenBank/DDBJ databases">
        <authorList>
            <person name="Afonso C.L."/>
            <person name="Miller P.J."/>
            <person name="Scott M.A."/>
            <person name="Spackman E."/>
            <person name="Goraichik I."/>
            <person name="Dimitrov K.M."/>
            <person name="Suarez D.L."/>
            <person name="Swayne D.E."/>
        </authorList>
    </citation>
    <scope>NUCLEOTIDE SEQUENCE [LARGE SCALE GENOMIC DNA]</scope>
    <source>
        <strain evidence="1 2">CGMCC 1.12511</strain>
    </source>
</reference>